<dbReference type="AlphaFoldDB" id="A0AAU7B1C6"/>
<comment type="catalytic activity">
    <reaction evidence="2 3">
        <text>urea + 2 H2O + H(+) = hydrogencarbonate + 2 NH4(+)</text>
        <dbReference type="Rhea" id="RHEA:20557"/>
        <dbReference type="ChEBI" id="CHEBI:15377"/>
        <dbReference type="ChEBI" id="CHEBI:15378"/>
        <dbReference type="ChEBI" id="CHEBI:16199"/>
        <dbReference type="ChEBI" id="CHEBI:17544"/>
        <dbReference type="ChEBI" id="CHEBI:28938"/>
        <dbReference type="EC" id="3.5.1.5"/>
    </reaction>
</comment>
<accession>A0AAU7B1C6</accession>
<dbReference type="EMBL" id="CP114014">
    <property type="protein sequence ID" value="XAY07723.1"/>
    <property type="molecule type" value="Genomic_DNA"/>
</dbReference>
<gene>
    <name evidence="4" type="primary">ureA</name>
    <name evidence="4" type="ORF">DSM112329_04613</name>
</gene>
<dbReference type="GO" id="GO:0043419">
    <property type="term" value="P:urea catabolic process"/>
    <property type="evidence" value="ECO:0007669"/>
    <property type="project" value="InterPro"/>
</dbReference>
<sequence>MRLTPSDQEKLLLSVAGMVARDRLARGVRLNHPEAVALLATWVLERARDGDASVEQLMDDGRRVLTREQLMDGIPELLDEVQVEATFPDGRKLVTLHHPVA</sequence>
<dbReference type="SUPFAM" id="SSF54111">
    <property type="entry name" value="Urease, gamma-subunit"/>
    <property type="match status" value="1"/>
</dbReference>
<comment type="similarity">
    <text evidence="3">Belongs to the urease gamma subunit family.</text>
</comment>
<protein>
    <recommendedName>
        <fullName evidence="3">Urease subunit gamma</fullName>
        <ecNumber evidence="3">3.5.1.5</ecNumber>
    </recommendedName>
</protein>
<reference evidence="4" key="1">
    <citation type="submission" date="2022-12" db="EMBL/GenBank/DDBJ databases">
        <title>Paraconexibacter alkalitolerans sp. nov. and Baekduia alba sp. nov., isolated from soil and emended description of the genera Paraconexibacter (Chun et al., 2020) and Baekduia (An et al., 2020).</title>
        <authorList>
            <person name="Vieira S."/>
            <person name="Huber K.J."/>
            <person name="Geppert A."/>
            <person name="Wolf J."/>
            <person name="Neumann-Schaal M."/>
            <person name="Muesken M."/>
            <person name="Overmann J."/>
        </authorList>
    </citation>
    <scope>NUCLEOTIDE SEQUENCE</scope>
    <source>
        <strain evidence="4">AEG42_29</strain>
    </source>
</reference>
<keyword evidence="1 3" id="KW-0378">Hydrolase</keyword>
<dbReference type="GO" id="GO:0009039">
    <property type="term" value="F:urease activity"/>
    <property type="evidence" value="ECO:0007669"/>
    <property type="project" value="UniProtKB-EC"/>
</dbReference>
<dbReference type="GO" id="GO:0016151">
    <property type="term" value="F:nickel cation binding"/>
    <property type="evidence" value="ECO:0007669"/>
    <property type="project" value="InterPro"/>
</dbReference>
<dbReference type="NCBIfam" id="NF009712">
    <property type="entry name" value="PRK13241.1"/>
    <property type="match status" value="1"/>
</dbReference>
<dbReference type="PANTHER" id="PTHR33569:SF1">
    <property type="entry name" value="UREASE"/>
    <property type="match status" value="1"/>
</dbReference>
<dbReference type="Gene3D" id="3.30.280.10">
    <property type="entry name" value="Urease, gamma-like subunit"/>
    <property type="match status" value="1"/>
</dbReference>
<dbReference type="CDD" id="cd00390">
    <property type="entry name" value="Urease_gamma"/>
    <property type="match status" value="1"/>
</dbReference>
<evidence type="ECO:0000256" key="1">
    <source>
        <dbReference type="ARBA" id="ARBA00022801"/>
    </source>
</evidence>
<comment type="subcellular location">
    <subcellularLocation>
        <location evidence="3">Cytoplasm</location>
    </subcellularLocation>
</comment>
<organism evidence="4">
    <name type="scientific">Paraconexibacter sp. AEG42_29</name>
    <dbReference type="NCBI Taxonomy" id="2997339"/>
    <lineage>
        <taxon>Bacteria</taxon>
        <taxon>Bacillati</taxon>
        <taxon>Actinomycetota</taxon>
        <taxon>Thermoleophilia</taxon>
        <taxon>Solirubrobacterales</taxon>
        <taxon>Paraconexibacteraceae</taxon>
        <taxon>Paraconexibacter</taxon>
    </lineage>
</organism>
<dbReference type="PANTHER" id="PTHR33569">
    <property type="entry name" value="UREASE"/>
    <property type="match status" value="1"/>
</dbReference>
<evidence type="ECO:0000313" key="4">
    <source>
        <dbReference type="EMBL" id="XAY07723.1"/>
    </source>
</evidence>
<name>A0AAU7B1C6_9ACTN</name>
<dbReference type="RefSeq" id="WP_354698914.1">
    <property type="nucleotide sequence ID" value="NZ_CP114014.1"/>
</dbReference>
<dbReference type="NCBIfam" id="TIGR00193">
    <property type="entry name" value="urease_gam"/>
    <property type="match status" value="1"/>
</dbReference>
<dbReference type="KEGG" id="parq:DSM112329_04613"/>
<evidence type="ECO:0000256" key="3">
    <source>
        <dbReference type="RuleBase" id="RU003850"/>
    </source>
</evidence>
<dbReference type="InterPro" id="IPR036463">
    <property type="entry name" value="Urease_gamma_sf"/>
</dbReference>
<dbReference type="InterPro" id="IPR002026">
    <property type="entry name" value="Urease_gamma/gamma-beta_su"/>
</dbReference>
<dbReference type="EC" id="3.5.1.5" evidence="3"/>
<dbReference type="Pfam" id="PF00547">
    <property type="entry name" value="Urease_gamma"/>
    <property type="match status" value="1"/>
</dbReference>
<evidence type="ECO:0000256" key="2">
    <source>
        <dbReference type="ARBA" id="ARBA00047778"/>
    </source>
</evidence>
<proteinExistence type="inferred from homology"/>
<dbReference type="InterPro" id="IPR050069">
    <property type="entry name" value="Urease_subunit"/>
</dbReference>
<dbReference type="GO" id="GO:0005737">
    <property type="term" value="C:cytoplasm"/>
    <property type="evidence" value="ECO:0007669"/>
    <property type="project" value="UniProtKB-SubCell"/>
</dbReference>